<sequence>MPSVRNFFGSVANRVFLILLTGILVAAATTSWLAENERRKAFKDFYEFRIAERVEQIVFSLDNVGPDMRSVVLQTSENFGLEASMVKDTENAVDDNPSLTLLLKKRLGDDRSILVDKQSDCKLHTRRNFDFRRPEECQVVYVSLKDGTLLKLKLRMTRGPGAPPPARPPGMPYTSPYFALFLLLIGGLAYFVAKMTARPIKHLAVAAGELGRDIDRPPLDETGPTEVRQAATAFNAMQARIKRQIQHRTHMLAAITHDLQTPLTRLRLRLEKVGEADLRRKLLEDLAVMQSMVREGLDLARSMDSAEAMQKLDIDSLLDSVCADAVDARQDVTLEGRTRASIMAQPNTLRRCLTNLVDNATKYGRYARLLVAREGSDIVIRIRDGGTGIPAELLETVFDPFFRLETSRSRDTGGTGLGLTIARNIAENHRATLQLRNHPEGGLEATLRLPALNGI</sequence>
<dbReference type="SMART" id="SM00304">
    <property type="entry name" value="HAMP"/>
    <property type="match status" value="1"/>
</dbReference>
<dbReference type="SMART" id="SM00387">
    <property type="entry name" value="HATPase_c"/>
    <property type="match status" value="1"/>
</dbReference>
<dbReference type="PROSITE" id="PS50885">
    <property type="entry name" value="HAMP"/>
    <property type="match status" value="1"/>
</dbReference>
<comment type="subcellular location">
    <subcellularLocation>
        <location evidence="2">Cell inner membrane</location>
        <topology evidence="2">Multi-pass membrane protein</topology>
    </subcellularLocation>
</comment>
<organism evidence="18 19">
    <name type="scientific">Collimonas fungivorans (strain Ter331)</name>
    <dbReference type="NCBI Taxonomy" id="1005048"/>
    <lineage>
        <taxon>Bacteria</taxon>
        <taxon>Pseudomonadati</taxon>
        <taxon>Pseudomonadota</taxon>
        <taxon>Betaproteobacteria</taxon>
        <taxon>Burkholderiales</taxon>
        <taxon>Oxalobacteraceae</taxon>
        <taxon>Collimonas</taxon>
    </lineage>
</organism>
<reference evidence="18 19" key="5">
    <citation type="journal article" date="2011" name="ISME J.">
        <title>Dual transcriptional profiling of a bacterial/fungal confrontation: Collimonas fungivorans versus Aspergillus niger.</title>
        <authorList>
            <person name="Mela F."/>
            <person name="Fritsche K."/>
            <person name="de Boer W."/>
            <person name="van Veen J.A."/>
            <person name="de Graaff L.H."/>
            <person name="van den Berg M."/>
            <person name="Leveau J.H."/>
        </authorList>
    </citation>
    <scope>NUCLEOTIDE SEQUENCE [LARGE SCALE GENOMIC DNA]</scope>
    <source>
        <strain evidence="18 19">Ter331</strain>
    </source>
</reference>
<keyword evidence="14 15" id="KW-0472">Membrane</keyword>
<keyword evidence="5" id="KW-0997">Cell inner membrane</keyword>
<gene>
    <name evidence="18" type="ordered locus">CFU_1188</name>
</gene>
<keyword evidence="4" id="KW-1003">Cell membrane</keyword>
<reference evidence="18 19" key="3">
    <citation type="journal article" date="2008" name="FEMS Microbiol. Ecol.">
        <title>Identification and characterization of genes underlying chitinolysis in Collimonas fungivorans Ter331.</title>
        <authorList>
            <person name="Fritsche K."/>
            <person name="de Boer W."/>
            <person name="Gerards S."/>
            <person name="van den Berg M."/>
            <person name="van Veen J.A."/>
            <person name="Leveau J.H."/>
        </authorList>
    </citation>
    <scope>NUCLEOTIDE SEQUENCE [LARGE SCALE GENOMIC DNA]</scope>
    <source>
        <strain evidence="18 19">Ter331</strain>
    </source>
</reference>
<dbReference type="InterPro" id="IPR050980">
    <property type="entry name" value="2C_sensor_his_kinase"/>
</dbReference>
<evidence type="ECO:0000313" key="18">
    <source>
        <dbReference type="EMBL" id="AEK61020.1"/>
    </source>
</evidence>
<evidence type="ECO:0000259" key="16">
    <source>
        <dbReference type="PROSITE" id="PS50109"/>
    </source>
</evidence>
<name>G0AJ86_COLFT</name>
<dbReference type="InterPro" id="IPR004358">
    <property type="entry name" value="Sig_transdc_His_kin-like_C"/>
</dbReference>
<reference evidence="19" key="6">
    <citation type="submission" date="2011-05" db="EMBL/GenBank/DDBJ databases">
        <title>Complete sequence of Collimonas fungivorans Ter331.</title>
        <authorList>
            <person name="Leveau J.H."/>
        </authorList>
    </citation>
    <scope>NUCLEOTIDE SEQUENCE [LARGE SCALE GENOMIC DNA]</scope>
    <source>
        <strain evidence="19">Ter331</strain>
    </source>
</reference>
<dbReference type="GO" id="GO:0005886">
    <property type="term" value="C:plasma membrane"/>
    <property type="evidence" value="ECO:0007669"/>
    <property type="project" value="UniProtKB-SubCell"/>
</dbReference>
<evidence type="ECO:0000256" key="11">
    <source>
        <dbReference type="ARBA" id="ARBA00022840"/>
    </source>
</evidence>
<dbReference type="Pfam" id="PF02518">
    <property type="entry name" value="HATPase_c"/>
    <property type="match status" value="1"/>
</dbReference>
<keyword evidence="13" id="KW-0902">Two-component regulatory system</keyword>
<feature type="transmembrane region" description="Helical" evidence="15">
    <location>
        <begin position="177"/>
        <end position="193"/>
    </location>
</feature>
<reference evidence="18 19" key="1">
    <citation type="journal article" date="2004" name="Environ. Microbiol.">
        <title>Phylogeny-function analysis of (meta)genomic libraries: screening for expression of ribosomal RNA genes by large-insert library fluorescent in situ hybridization (LIL-FISH).</title>
        <authorList>
            <person name="Leveau J.H."/>
            <person name="Gerards S."/>
            <person name="de Boer W."/>
            <person name="van Veen J.A."/>
        </authorList>
    </citation>
    <scope>NUCLEOTIDE SEQUENCE [LARGE SCALE GENOMIC DNA]</scope>
    <source>
        <strain evidence="18 19">Ter331</strain>
    </source>
</reference>
<dbReference type="EC" id="2.7.13.3" evidence="3"/>
<accession>G0AJ86</accession>
<evidence type="ECO:0000256" key="7">
    <source>
        <dbReference type="ARBA" id="ARBA00022679"/>
    </source>
</evidence>
<keyword evidence="9" id="KW-0547">Nucleotide-binding</keyword>
<dbReference type="InterPro" id="IPR036890">
    <property type="entry name" value="HATPase_C_sf"/>
</dbReference>
<reference evidence="18 19" key="4">
    <citation type="journal article" date="2010" name="Environ. Microbiol.">
        <title>The bacterial genus Collimonas: mycophagy, weathering and other adaptive solutions to life in oligotrophic soil environments.</title>
        <authorList>
            <person name="Leveau J.H."/>
            <person name="Uroz S."/>
            <person name="de Boer W."/>
        </authorList>
    </citation>
    <scope>NUCLEOTIDE SEQUENCE [LARGE SCALE GENOMIC DNA]</scope>
    <source>
        <strain evidence="18 19">Ter331</strain>
    </source>
</reference>
<evidence type="ECO:0000256" key="5">
    <source>
        <dbReference type="ARBA" id="ARBA00022519"/>
    </source>
</evidence>
<keyword evidence="8 15" id="KW-0812">Transmembrane</keyword>
<dbReference type="InterPro" id="IPR005467">
    <property type="entry name" value="His_kinase_dom"/>
</dbReference>
<keyword evidence="10 18" id="KW-0418">Kinase</keyword>
<evidence type="ECO:0000256" key="2">
    <source>
        <dbReference type="ARBA" id="ARBA00004429"/>
    </source>
</evidence>
<evidence type="ECO:0000259" key="17">
    <source>
        <dbReference type="PROSITE" id="PS50885"/>
    </source>
</evidence>
<evidence type="ECO:0000256" key="4">
    <source>
        <dbReference type="ARBA" id="ARBA00022475"/>
    </source>
</evidence>
<comment type="catalytic activity">
    <reaction evidence="1">
        <text>ATP + protein L-histidine = ADP + protein N-phospho-L-histidine.</text>
        <dbReference type="EC" id="2.7.13.3"/>
    </reaction>
</comment>
<evidence type="ECO:0000256" key="15">
    <source>
        <dbReference type="SAM" id="Phobius"/>
    </source>
</evidence>
<evidence type="ECO:0000313" key="19">
    <source>
        <dbReference type="Proteomes" id="UP000008392"/>
    </source>
</evidence>
<dbReference type="GO" id="GO:0005524">
    <property type="term" value="F:ATP binding"/>
    <property type="evidence" value="ECO:0007669"/>
    <property type="project" value="UniProtKB-KW"/>
</dbReference>
<feature type="domain" description="HAMP" evidence="17">
    <location>
        <begin position="194"/>
        <end position="246"/>
    </location>
</feature>
<feature type="transmembrane region" description="Helical" evidence="15">
    <location>
        <begin position="15"/>
        <end position="34"/>
    </location>
</feature>
<dbReference type="PRINTS" id="PR00344">
    <property type="entry name" value="BCTRLSENSOR"/>
</dbReference>
<dbReference type="eggNOG" id="COG2205">
    <property type="taxonomic scope" value="Bacteria"/>
</dbReference>
<evidence type="ECO:0000256" key="12">
    <source>
        <dbReference type="ARBA" id="ARBA00022989"/>
    </source>
</evidence>
<dbReference type="PANTHER" id="PTHR44936">
    <property type="entry name" value="SENSOR PROTEIN CREC"/>
    <property type="match status" value="1"/>
</dbReference>
<dbReference type="InterPro" id="IPR036097">
    <property type="entry name" value="HisK_dim/P_sf"/>
</dbReference>
<dbReference type="HOGENOM" id="CLU_000445_89_27_4"/>
<dbReference type="GO" id="GO:0000155">
    <property type="term" value="F:phosphorelay sensor kinase activity"/>
    <property type="evidence" value="ECO:0007669"/>
    <property type="project" value="InterPro"/>
</dbReference>
<dbReference type="SUPFAM" id="SSF55874">
    <property type="entry name" value="ATPase domain of HSP90 chaperone/DNA topoisomerase II/histidine kinase"/>
    <property type="match status" value="1"/>
</dbReference>
<dbReference type="Proteomes" id="UP000008392">
    <property type="component" value="Chromosome"/>
</dbReference>
<dbReference type="CDD" id="cd00082">
    <property type="entry name" value="HisKA"/>
    <property type="match status" value="1"/>
</dbReference>
<dbReference type="RefSeq" id="WP_014005174.1">
    <property type="nucleotide sequence ID" value="NC_015856.1"/>
</dbReference>
<dbReference type="CDD" id="cd06225">
    <property type="entry name" value="HAMP"/>
    <property type="match status" value="1"/>
</dbReference>
<dbReference type="InterPro" id="IPR003660">
    <property type="entry name" value="HAMP_dom"/>
</dbReference>
<evidence type="ECO:0000256" key="10">
    <source>
        <dbReference type="ARBA" id="ARBA00022777"/>
    </source>
</evidence>
<keyword evidence="19" id="KW-1185">Reference proteome</keyword>
<evidence type="ECO:0000256" key="13">
    <source>
        <dbReference type="ARBA" id="ARBA00023012"/>
    </source>
</evidence>
<dbReference type="STRING" id="1005048.CFU_1188"/>
<evidence type="ECO:0000256" key="3">
    <source>
        <dbReference type="ARBA" id="ARBA00012438"/>
    </source>
</evidence>
<keyword evidence="7 18" id="KW-0808">Transferase</keyword>
<evidence type="ECO:0000256" key="1">
    <source>
        <dbReference type="ARBA" id="ARBA00000085"/>
    </source>
</evidence>
<dbReference type="InterPro" id="IPR003661">
    <property type="entry name" value="HisK_dim/P_dom"/>
</dbReference>
<evidence type="ECO:0000256" key="9">
    <source>
        <dbReference type="ARBA" id="ARBA00022741"/>
    </source>
</evidence>
<proteinExistence type="predicted"/>
<evidence type="ECO:0000256" key="14">
    <source>
        <dbReference type="ARBA" id="ARBA00023136"/>
    </source>
</evidence>
<dbReference type="InterPro" id="IPR003594">
    <property type="entry name" value="HATPase_dom"/>
</dbReference>
<dbReference type="EMBL" id="CP002745">
    <property type="protein sequence ID" value="AEK61020.1"/>
    <property type="molecule type" value="Genomic_DNA"/>
</dbReference>
<feature type="domain" description="Histidine kinase" evidence="16">
    <location>
        <begin position="254"/>
        <end position="453"/>
    </location>
</feature>
<dbReference type="PANTHER" id="PTHR44936:SF5">
    <property type="entry name" value="SENSOR HISTIDINE KINASE ENVZ"/>
    <property type="match status" value="1"/>
</dbReference>
<dbReference type="Gene3D" id="3.30.565.10">
    <property type="entry name" value="Histidine kinase-like ATPase, C-terminal domain"/>
    <property type="match status" value="1"/>
</dbReference>
<protein>
    <recommendedName>
        <fullName evidence="3">histidine kinase</fullName>
        <ecNumber evidence="3">2.7.13.3</ecNumber>
    </recommendedName>
</protein>
<keyword evidence="6" id="KW-0597">Phosphoprotein</keyword>
<dbReference type="Gene3D" id="1.10.287.130">
    <property type="match status" value="1"/>
</dbReference>
<reference evidence="18 19" key="2">
    <citation type="journal article" date="2006" name="J. Microbiol. Methods">
        <title>Genomic flank-sequencing of plasposon insertion sites for rapid identification of functional genes.</title>
        <authorList>
            <person name="Leveau J.H."/>
            <person name="Gerards S."/>
            <person name="Fritsche K."/>
            <person name="Zondag G."/>
            <person name="van Veen J.A."/>
        </authorList>
    </citation>
    <scope>NUCLEOTIDE SEQUENCE [LARGE SCALE GENOMIC DNA]</scope>
    <source>
        <strain evidence="18 19">Ter331</strain>
    </source>
</reference>
<dbReference type="AlphaFoldDB" id="G0AJ86"/>
<evidence type="ECO:0000256" key="6">
    <source>
        <dbReference type="ARBA" id="ARBA00022553"/>
    </source>
</evidence>
<dbReference type="Pfam" id="PF00672">
    <property type="entry name" value="HAMP"/>
    <property type="match status" value="1"/>
</dbReference>
<dbReference type="PROSITE" id="PS50109">
    <property type="entry name" value="HIS_KIN"/>
    <property type="match status" value="1"/>
</dbReference>
<dbReference type="SUPFAM" id="SSF47384">
    <property type="entry name" value="Homodimeric domain of signal transducing histidine kinase"/>
    <property type="match status" value="1"/>
</dbReference>
<dbReference type="KEGG" id="cfu:CFU_1188"/>
<keyword evidence="11" id="KW-0067">ATP-binding</keyword>
<evidence type="ECO:0000256" key="8">
    <source>
        <dbReference type="ARBA" id="ARBA00022692"/>
    </source>
</evidence>
<keyword evidence="12 15" id="KW-1133">Transmembrane helix</keyword>